<evidence type="ECO:0000256" key="7">
    <source>
        <dbReference type="SAM" id="MobiDB-lite"/>
    </source>
</evidence>
<dbReference type="OMA" id="THVIINC"/>
<dbReference type="eggNOG" id="KOG1032">
    <property type="taxonomic scope" value="Eukaryota"/>
</dbReference>
<comment type="subcellular location">
    <subcellularLocation>
        <location evidence="1">Membrane</location>
        <topology evidence="1">Single-pass membrane protein</topology>
    </subcellularLocation>
</comment>
<organism evidence="9 10">
    <name type="scientific">Dothistroma septosporum (strain NZE10 / CBS 128990)</name>
    <name type="common">Red band needle blight fungus</name>
    <name type="synonym">Mycosphaerella pini</name>
    <dbReference type="NCBI Taxonomy" id="675120"/>
    <lineage>
        <taxon>Eukaryota</taxon>
        <taxon>Fungi</taxon>
        <taxon>Dikarya</taxon>
        <taxon>Ascomycota</taxon>
        <taxon>Pezizomycotina</taxon>
        <taxon>Dothideomycetes</taxon>
        <taxon>Dothideomycetidae</taxon>
        <taxon>Mycosphaerellales</taxon>
        <taxon>Mycosphaerellaceae</taxon>
        <taxon>Dothistroma</taxon>
    </lineage>
</organism>
<dbReference type="SMART" id="SM00568">
    <property type="entry name" value="GRAM"/>
    <property type="match status" value="1"/>
</dbReference>
<dbReference type="OrthoDB" id="2162691at2759"/>
<dbReference type="Pfam" id="PF16016">
    <property type="entry name" value="VASt"/>
    <property type="match status" value="1"/>
</dbReference>
<dbReference type="GO" id="GO:0005886">
    <property type="term" value="C:plasma membrane"/>
    <property type="evidence" value="ECO:0007669"/>
    <property type="project" value="TreeGrafter"/>
</dbReference>
<dbReference type="GO" id="GO:0032934">
    <property type="term" value="F:sterol binding"/>
    <property type="evidence" value="ECO:0007669"/>
    <property type="project" value="TreeGrafter"/>
</dbReference>
<name>N1PNV3_DOTSN</name>
<feature type="region of interest" description="Disordered" evidence="7">
    <location>
        <begin position="1"/>
        <end position="108"/>
    </location>
</feature>
<evidence type="ECO:0000256" key="2">
    <source>
        <dbReference type="ARBA" id="ARBA00006582"/>
    </source>
</evidence>
<keyword evidence="6" id="KW-0175">Coiled coil</keyword>
<evidence type="ECO:0000259" key="8">
    <source>
        <dbReference type="PROSITE" id="PS51778"/>
    </source>
</evidence>
<evidence type="ECO:0000313" key="9">
    <source>
        <dbReference type="EMBL" id="EME45096.1"/>
    </source>
</evidence>
<dbReference type="GO" id="GO:0120015">
    <property type="term" value="F:sterol transfer activity"/>
    <property type="evidence" value="ECO:0007669"/>
    <property type="project" value="TreeGrafter"/>
</dbReference>
<dbReference type="InterPro" id="IPR031968">
    <property type="entry name" value="VASt"/>
</dbReference>
<dbReference type="InterPro" id="IPR051482">
    <property type="entry name" value="Cholesterol_transport"/>
</dbReference>
<evidence type="ECO:0000256" key="3">
    <source>
        <dbReference type="ARBA" id="ARBA00022692"/>
    </source>
</evidence>
<gene>
    <name evidence="9" type="ORF">DOTSEDRAFT_43505</name>
</gene>
<dbReference type="PANTHER" id="PTHR23319">
    <property type="entry name" value="GRAM DOMAIN CONTAINING 1B, ISOFORM E"/>
    <property type="match status" value="1"/>
</dbReference>
<accession>N1PNV3</accession>
<feature type="region of interest" description="Disordered" evidence="7">
    <location>
        <begin position="262"/>
        <end position="323"/>
    </location>
</feature>
<feature type="compositionally biased region" description="Polar residues" evidence="7">
    <location>
        <begin position="54"/>
        <end position="70"/>
    </location>
</feature>
<feature type="region of interest" description="Disordered" evidence="7">
    <location>
        <begin position="361"/>
        <end position="385"/>
    </location>
</feature>
<dbReference type="EMBL" id="KB446538">
    <property type="protein sequence ID" value="EME45096.1"/>
    <property type="molecule type" value="Genomic_DNA"/>
</dbReference>
<dbReference type="GO" id="GO:0032541">
    <property type="term" value="C:cortical endoplasmic reticulum"/>
    <property type="evidence" value="ECO:0007669"/>
    <property type="project" value="TreeGrafter"/>
</dbReference>
<feature type="domain" description="VASt" evidence="8">
    <location>
        <begin position="382"/>
        <end position="554"/>
    </location>
</feature>
<reference evidence="9 10" key="2">
    <citation type="journal article" date="2012" name="PLoS Pathog.">
        <title>Diverse lifestyles and strategies of plant pathogenesis encoded in the genomes of eighteen Dothideomycetes fungi.</title>
        <authorList>
            <person name="Ohm R.A."/>
            <person name="Feau N."/>
            <person name="Henrissat B."/>
            <person name="Schoch C.L."/>
            <person name="Horwitz B.A."/>
            <person name="Barry K.W."/>
            <person name="Condon B.J."/>
            <person name="Copeland A.C."/>
            <person name="Dhillon B."/>
            <person name="Glaser F."/>
            <person name="Hesse C.N."/>
            <person name="Kosti I."/>
            <person name="LaButti K."/>
            <person name="Lindquist E.A."/>
            <person name="Lucas S."/>
            <person name="Salamov A.A."/>
            <person name="Bradshaw R.E."/>
            <person name="Ciuffetti L."/>
            <person name="Hamelin R.C."/>
            <person name="Kema G.H.J."/>
            <person name="Lawrence C."/>
            <person name="Scott J.A."/>
            <person name="Spatafora J.W."/>
            <person name="Turgeon B.G."/>
            <person name="de Wit P.J.G.M."/>
            <person name="Zhong S."/>
            <person name="Goodwin S.B."/>
            <person name="Grigoriev I.V."/>
        </authorList>
    </citation>
    <scope>NUCLEOTIDE SEQUENCE [LARGE SCALE GENOMIC DNA]</scope>
    <source>
        <strain evidence="10">NZE10 / CBS 128990</strain>
    </source>
</reference>
<feature type="coiled-coil region" evidence="6">
    <location>
        <begin position="702"/>
        <end position="736"/>
    </location>
</feature>
<protein>
    <recommendedName>
        <fullName evidence="8">VASt domain-containing protein</fullName>
    </recommendedName>
</protein>
<dbReference type="STRING" id="675120.N1PNV3"/>
<evidence type="ECO:0000256" key="4">
    <source>
        <dbReference type="ARBA" id="ARBA00022989"/>
    </source>
</evidence>
<dbReference type="InterPro" id="IPR011993">
    <property type="entry name" value="PH-like_dom_sf"/>
</dbReference>
<evidence type="ECO:0000256" key="1">
    <source>
        <dbReference type="ARBA" id="ARBA00004167"/>
    </source>
</evidence>
<keyword evidence="3" id="KW-0812">Transmembrane</keyword>
<proteinExistence type="inferred from homology"/>
<dbReference type="Gene3D" id="2.30.29.30">
    <property type="entry name" value="Pleckstrin-homology domain (PH domain)/Phosphotyrosine-binding domain (PTB)"/>
    <property type="match status" value="1"/>
</dbReference>
<dbReference type="Proteomes" id="UP000016933">
    <property type="component" value="Unassembled WGS sequence"/>
</dbReference>
<keyword evidence="4" id="KW-1133">Transmembrane helix</keyword>
<feature type="compositionally biased region" description="Acidic residues" evidence="7">
    <location>
        <begin position="277"/>
        <end position="305"/>
    </location>
</feature>
<dbReference type="Pfam" id="PF02893">
    <property type="entry name" value="GRAM"/>
    <property type="match status" value="1"/>
</dbReference>
<dbReference type="GO" id="GO:0140268">
    <property type="term" value="C:endoplasmic reticulum-plasma membrane contact site"/>
    <property type="evidence" value="ECO:0007669"/>
    <property type="project" value="TreeGrafter"/>
</dbReference>
<dbReference type="PANTHER" id="PTHR23319:SF4">
    <property type="entry name" value="GRAM DOMAIN CONTAINING 1B, ISOFORM E"/>
    <property type="match status" value="1"/>
</dbReference>
<dbReference type="CDD" id="cd13220">
    <property type="entry name" value="PH-GRAM_GRAMDC"/>
    <property type="match status" value="1"/>
</dbReference>
<keyword evidence="10" id="KW-1185">Reference proteome</keyword>
<dbReference type="PROSITE" id="PS51778">
    <property type="entry name" value="VAST"/>
    <property type="match status" value="1"/>
</dbReference>
<dbReference type="GO" id="GO:0005789">
    <property type="term" value="C:endoplasmic reticulum membrane"/>
    <property type="evidence" value="ECO:0007669"/>
    <property type="project" value="TreeGrafter"/>
</dbReference>
<dbReference type="GO" id="GO:0005739">
    <property type="term" value="C:mitochondrion"/>
    <property type="evidence" value="ECO:0007669"/>
    <property type="project" value="TreeGrafter"/>
</dbReference>
<comment type="similarity">
    <text evidence="2">Belongs to the YSP2 family.</text>
</comment>
<keyword evidence="5" id="KW-0472">Membrane</keyword>
<dbReference type="HOGENOM" id="CLU_006864_1_0_1"/>
<dbReference type="AlphaFoldDB" id="N1PNV3"/>
<dbReference type="InterPro" id="IPR004182">
    <property type="entry name" value="GRAM"/>
</dbReference>
<evidence type="ECO:0000256" key="5">
    <source>
        <dbReference type="ARBA" id="ARBA00023136"/>
    </source>
</evidence>
<dbReference type="GO" id="GO:0032366">
    <property type="term" value="P:intracellular sterol transport"/>
    <property type="evidence" value="ECO:0007669"/>
    <property type="project" value="TreeGrafter"/>
</dbReference>
<evidence type="ECO:0000313" key="10">
    <source>
        <dbReference type="Proteomes" id="UP000016933"/>
    </source>
</evidence>
<evidence type="ECO:0000256" key="6">
    <source>
        <dbReference type="SAM" id="Coils"/>
    </source>
</evidence>
<reference evidence="10" key="1">
    <citation type="journal article" date="2012" name="PLoS Genet.">
        <title>The genomes of the fungal plant pathogens Cladosporium fulvum and Dothistroma septosporum reveal adaptation to different hosts and lifestyles but also signatures of common ancestry.</title>
        <authorList>
            <person name="de Wit P.J.G.M."/>
            <person name="van der Burgt A."/>
            <person name="Oekmen B."/>
            <person name="Stergiopoulos I."/>
            <person name="Abd-Elsalam K.A."/>
            <person name="Aerts A.L."/>
            <person name="Bahkali A.H."/>
            <person name="Beenen H.G."/>
            <person name="Chettri P."/>
            <person name="Cox M.P."/>
            <person name="Datema E."/>
            <person name="de Vries R.P."/>
            <person name="Dhillon B."/>
            <person name="Ganley A.R."/>
            <person name="Griffiths S.A."/>
            <person name="Guo Y."/>
            <person name="Hamelin R.C."/>
            <person name="Henrissat B."/>
            <person name="Kabir M.S."/>
            <person name="Jashni M.K."/>
            <person name="Kema G."/>
            <person name="Klaubauf S."/>
            <person name="Lapidus A."/>
            <person name="Levasseur A."/>
            <person name="Lindquist E."/>
            <person name="Mehrabi R."/>
            <person name="Ohm R.A."/>
            <person name="Owen T.J."/>
            <person name="Salamov A."/>
            <person name="Schwelm A."/>
            <person name="Schijlen E."/>
            <person name="Sun H."/>
            <person name="van den Burg H.A."/>
            <person name="van Ham R.C.H.J."/>
            <person name="Zhang S."/>
            <person name="Goodwin S.B."/>
            <person name="Grigoriev I.V."/>
            <person name="Collemare J."/>
            <person name="Bradshaw R.E."/>
        </authorList>
    </citation>
    <scope>NUCLEOTIDE SEQUENCE [LARGE SCALE GENOMIC DNA]</scope>
    <source>
        <strain evidence="10">NZE10 / CBS 128990</strain>
    </source>
</reference>
<feature type="compositionally biased region" description="Basic and acidic residues" evidence="7">
    <location>
        <begin position="15"/>
        <end position="27"/>
    </location>
</feature>
<sequence>MAPSADPPQVNGAAHEGDRARKVEQDAAARAVSSAYEKPMAPAVDQANIGRPSSVASNDQKTLSGDQTPPRSVVDHESSAIKRSGSVRSKLSGRRKHRGSSATAGTANSIAEALRHTSTGLANPNAHGGGHRMTGFAVASNKRNKDFHQLFRSVPEDDYLIEDYSAALQRDILLHGRLYVSEGHICFSSNILGWVTNLVISFDEVVSVEKKSTAVIFPNAIVISTLHARNTFASFVARDSTYELLIGIWKISHPNLKSSLNGVTLDDATTGDKTEVAEPDASEDDTEEGSEDEIYDEDADDDAESFADGGLAASTAGSEAGGDITLSRITSTVPFNNASQANGPPKGLEAADTAVVGAAVSSEFPGSPTHEPTQCGESSEHYDRPLTDTTIPAPLGKVYSMMFGPASGAFMRKWLVEDQKSRELNYADDKTGLDNDHTTFTFDYIKPLSGPVGPKQTKCITTNTLKAYDLEKAVSVDCSTSTPDVPSGNVFTTKTRYCLMWGPANSTRIIASCTIDWTGKSWLRSPIETGAERGQTEYVKQITAALKAAVTTKPPVKGMPRKGRRRGRKEVFDAEEAITQREADVAEEKKASGWGPLEPVRQIFEPLTSLIRISPSQLVIVFLSLLLAYSWLSSPRKSPNVGFPGFSSPERIAAYEEIWRREESALWDWLEDRVGVEGVYRSPLGGRERQQMLGAKKAGKKLEDERMSYRQINEQIRTTEEKLAQLKEAVERRKEKKTA</sequence>